<evidence type="ECO:0000313" key="1">
    <source>
        <dbReference type="EMBL" id="GHG76246.1"/>
    </source>
</evidence>
<keyword evidence="2" id="KW-1185">Reference proteome</keyword>
<reference evidence="2" key="1">
    <citation type="journal article" date="2019" name="Int. J. Syst. Evol. Microbiol.">
        <title>The Global Catalogue of Microorganisms (GCM) 10K type strain sequencing project: providing services to taxonomists for standard genome sequencing and annotation.</title>
        <authorList>
            <consortium name="The Broad Institute Genomics Platform"/>
            <consortium name="The Broad Institute Genome Sequencing Center for Infectious Disease"/>
            <person name="Wu L."/>
            <person name="Ma J."/>
        </authorList>
    </citation>
    <scope>NUCLEOTIDE SEQUENCE [LARGE SCALE GENOMIC DNA]</scope>
    <source>
        <strain evidence="2">JCM 4253</strain>
    </source>
</reference>
<name>A0A919F3G7_9ACTN</name>
<dbReference type="Proteomes" id="UP000619355">
    <property type="component" value="Unassembled WGS sequence"/>
</dbReference>
<dbReference type="AlphaFoldDB" id="A0A919F3G7"/>
<dbReference type="RefSeq" id="WP_189986545.1">
    <property type="nucleotide sequence ID" value="NZ_BNBF01000041.1"/>
</dbReference>
<protein>
    <submittedName>
        <fullName evidence="1">Uncharacterized protein</fullName>
    </submittedName>
</protein>
<sequence length="45" mass="5255">MLHSLLLACRTAGTRRRCLDMLRAFHTFVRLRYATEIRALYGTVT</sequence>
<dbReference type="EMBL" id="BNBF01000041">
    <property type="protein sequence ID" value="GHG76246.1"/>
    <property type="molecule type" value="Genomic_DNA"/>
</dbReference>
<comment type="caution">
    <text evidence="1">The sequence shown here is derived from an EMBL/GenBank/DDBJ whole genome shotgun (WGS) entry which is preliminary data.</text>
</comment>
<gene>
    <name evidence="1" type="ORF">GCM10018980_74040</name>
</gene>
<accession>A0A919F3G7</accession>
<proteinExistence type="predicted"/>
<evidence type="ECO:0000313" key="2">
    <source>
        <dbReference type="Proteomes" id="UP000619355"/>
    </source>
</evidence>
<organism evidence="1 2">
    <name type="scientific">Streptomyces capoamus</name>
    <dbReference type="NCBI Taxonomy" id="68183"/>
    <lineage>
        <taxon>Bacteria</taxon>
        <taxon>Bacillati</taxon>
        <taxon>Actinomycetota</taxon>
        <taxon>Actinomycetes</taxon>
        <taxon>Kitasatosporales</taxon>
        <taxon>Streptomycetaceae</taxon>
        <taxon>Streptomyces</taxon>
    </lineage>
</organism>